<evidence type="ECO:0000256" key="5">
    <source>
        <dbReference type="RuleBase" id="RU362118"/>
    </source>
</evidence>
<evidence type="ECO:0000256" key="3">
    <source>
        <dbReference type="HAMAP-Rule" id="MF_02056"/>
    </source>
</evidence>
<dbReference type="InterPro" id="IPR006234">
    <property type="entry name" value="O-succ-hSer_sulfhydrylase"/>
</dbReference>
<keyword evidence="3" id="KW-0028">Amino-acid biosynthesis</keyword>
<dbReference type="NCBIfam" id="TIGR01325">
    <property type="entry name" value="O_suc_HS_sulf"/>
    <property type="match status" value="1"/>
</dbReference>
<keyword evidence="7" id="KW-1185">Reference proteome</keyword>
<comment type="function">
    <text evidence="3">Catalyzes the formation of L-homocysteine from O-succinyl-L-homoserine (OSHS) and hydrogen sulfide.</text>
</comment>
<dbReference type="RefSeq" id="WP_093149459.1">
    <property type="nucleotide sequence ID" value="NZ_FNBW01000004.1"/>
</dbReference>
<dbReference type="GO" id="GO:0071266">
    <property type="term" value="P:'de novo' L-methionine biosynthetic process"/>
    <property type="evidence" value="ECO:0007669"/>
    <property type="project" value="UniProtKB-UniRule"/>
</dbReference>
<dbReference type="FunFam" id="3.40.640.10:FF:000046">
    <property type="entry name" value="Cystathionine gamma-lyase"/>
    <property type="match status" value="1"/>
</dbReference>
<dbReference type="Proteomes" id="UP000198615">
    <property type="component" value="Unassembled WGS sequence"/>
</dbReference>
<dbReference type="GO" id="GO:0005737">
    <property type="term" value="C:cytoplasm"/>
    <property type="evidence" value="ECO:0007669"/>
    <property type="project" value="TreeGrafter"/>
</dbReference>
<evidence type="ECO:0000313" key="7">
    <source>
        <dbReference type="Proteomes" id="UP000198615"/>
    </source>
</evidence>
<dbReference type="HAMAP" id="MF_02056">
    <property type="entry name" value="MetZ"/>
    <property type="match status" value="1"/>
</dbReference>
<comment type="similarity">
    <text evidence="3">Belongs to the trans-sulfuration enzymes family. MetZ subfamily.</text>
</comment>
<dbReference type="UniPathway" id="UPA00051">
    <property type="reaction ID" value="UER00449"/>
</dbReference>
<sequence>MTSDTNGWRQATRLVRTGLARSPNNETAEALYLNSGFVFNSAAEAEAAFKGENDVYMYSRYGNPTVTTFEERLAALEGAEMCRATATGMAAIFSALACQLKSGDRVVAARELFGACHHIVAKILPKWGVETQFVKGTDLEAWKAALSTPANAVLLESPSNPMLDLVDIAAVSELAHAAGAKVIVDNVFATPLFQSPLDLGADIVVYSATKHIDGHGRCLGGAVLGSAAWMNEHFIPFYRNTGPSMSPFNAWVMAKSLETLELRVERMSATAAKVADWLAGQSQVLQVRYPGRSDHPQHDLAKRQMRGFGSLVAMEVAGGKTAAFKVLDSLKVIDLSNNLGDAKSLACHPSTTTHAKVPVEEKLDCGITDGSIRLSVGLEHPDDLTEDLAQALAAAS</sequence>
<dbReference type="AlphaFoldDB" id="A0A8G2F2H8"/>
<comment type="subunit">
    <text evidence="3">Homotetramer.</text>
</comment>
<dbReference type="GO" id="GO:0030170">
    <property type="term" value="F:pyridoxal phosphate binding"/>
    <property type="evidence" value="ECO:0007669"/>
    <property type="project" value="UniProtKB-UniRule"/>
</dbReference>
<dbReference type="PIRSF" id="PIRSF001434">
    <property type="entry name" value="CGS"/>
    <property type="match status" value="1"/>
</dbReference>
<dbReference type="EC" id="2.5.1.-" evidence="3"/>
<evidence type="ECO:0000256" key="4">
    <source>
        <dbReference type="PIRSR" id="PIRSR001434-2"/>
    </source>
</evidence>
<keyword evidence="3" id="KW-0486">Methionine biosynthesis</keyword>
<dbReference type="GO" id="GO:0016846">
    <property type="term" value="F:carbon-sulfur lyase activity"/>
    <property type="evidence" value="ECO:0007669"/>
    <property type="project" value="TreeGrafter"/>
</dbReference>
<accession>A0A8G2F2H8</accession>
<organism evidence="6 7">
    <name type="scientific">Thalassobaculum litoreum DSM 18839</name>
    <dbReference type="NCBI Taxonomy" id="1123362"/>
    <lineage>
        <taxon>Bacteria</taxon>
        <taxon>Pseudomonadati</taxon>
        <taxon>Pseudomonadota</taxon>
        <taxon>Alphaproteobacteria</taxon>
        <taxon>Rhodospirillales</taxon>
        <taxon>Thalassobaculaceae</taxon>
        <taxon>Thalassobaculum</taxon>
    </lineage>
</organism>
<dbReference type="GO" id="GO:0019346">
    <property type="term" value="P:transsulfuration"/>
    <property type="evidence" value="ECO:0007669"/>
    <property type="project" value="InterPro"/>
</dbReference>
<dbReference type="OrthoDB" id="9790858at2"/>
<dbReference type="EMBL" id="FNBW01000004">
    <property type="protein sequence ID" value="SDF53947.1"/>
    <property type="molecule type" value="Genomic_DNA"/>
</dbReference>
<name>A0A8G2F2H8_9PROT</name>
<evidence type="ECO:0000256" key="1">
    <source>
        <dbReference type="ARBA" id="ARBA00001933"/>
    </source>
</evidence>
<dbReference type="Gene3D" id="3.40.640.10">
    <property type="entry name" value="Type I PLP-dependent aspartate aminotransferase-like (Major domain)"/>
    <property type="match status" value="1"/>
</dbReference>
<keyword evidence="3" id="KW-0808">Transferase</keyword>
<comment type="caution">
    <text evidence="6">The sequence shown here is derived from an EMBL/GenBank/DDBJ whole genome shotgun (WGS) entry which is preliminary data.</text>
</comment>
<dbReference type="InterPro" id="IPR015424">
    <property type="entry name" value="PyrdxlP-dep_Trfase"/>
</dbReference>
<proteinExistence type="inferred from homology"/>
<dbReference type="FunFam" id="3.90.1150.10:FF:000033">
    <property type="entry name" value="Cystathionine gamma-synthase"/>
    <property type="match status" value="1"/>
</dbReference>
<dbReference type="GO" id="GO:0071268">
    <property type="term" value="P:homocysteine biosynthetic process"/>
    <property type="evidence" value="ECO:0007669"/>
    <property type="project" value="InterPro"/>
</dbReference>
<comment type="catalytic activity">
    <reaction evidence="3">
        <text>O-succinyl-L-homoserine + hydrogen sulfide = L-homocysteine + succinate</text>
        <dbReference type="Rhea" id="RHEA:27826"/>
        <dbReference type="ChEBI" id="CHEBI:29919"/>
        <dbReference type="ChEBI" id="CHEBI:30031"/>
        <dbReference type="ChEBI" id="CHEBI:57661"/>
        <dbReference type="ChEBI" id="CHEBI:58199"/>
    </reaction>
</comment>
<dbReference type="InterPro" id="IPR000277">
    <property type="entry name" value="Cys/Met-Metab_PyrdxlP-dep_enz"/>
</dbReference>
<feature type="modified residue" description="N6-(pyridoxal phosphate)lysine" evidence="3 4">
    <location>
        <position position="210"/>
    </location>
</feature>
<dbReference type="GO" id="GO:0016765">
    <property type="term" value="F:transferase activity, transferring alkyl or aryl (other than methyl) groups"/>
    <property type="evidence" value="ECO:0007669"/>
    <property type="project" value="UniProtKB-UniRule"/>
</dbReference>
<dbReference type="PANTHER" id="PTHR11808:SF80">
    <property type="entry name" value="CYSTATHIONINE GAMMA-LYASE"/>
    <property type="match status" value="1"/>
</dbReference>
<keyword evidence="2 3" id="KW-0663">Pyridoxal phosphate</keyword>
<gene>
    <name evidence="3" type="primary">metZ</name>
    <name evidence="6" type="ORF">SAMN05660686_01593</name>
</gene>
<dbReference type="InterPro" id="IPR015422">
    <property type="entry name" value="PyrdxlP-dep_Trfase_small"/>
</dbReference>
<reference evidence="6 7" key="1">
    <citation type="submission" date="2016-10" db="EMBL/GenBank/DDBJ databases">
        <authorList>
            <person name="Varghese N."/>
            <person name="Submissions S."/>
        </authorList>
    </citation>
    <scope>NUCLEOTIDE SEQUENCE [LARGE SCALE GENOMIC DNA]</scope>
    <source>
        <strain evidence="6 7">DSM 18839</strain>
    </source>
</reference>
<dbReference type="Pfam" id="PF01053">
    <property type="entry name" value="Cys_Met_Meta_PP"/>
    <property type="match status" value="1"/>
</dbReference>
<dbReference type="CDD" id="cd00614">
    <property type="entry name" value="CGS_like"/>
    <property type="match status" value="1"/>
</dbReference>
<dbReference type="Gene3D" id="3.90.1150.10">
    <property type="entry name" value="Aspartate Aminotransferase, domain 1"/>
    <property type="match status" value="1"/>
</dbReference>
<comment type="pathway">
    <text evidence="3">Amino-acid biosynthesis; L-methionine biosynthesis via de novo pathway; L-homocysteine from O-succinyl-L-homoserine: step 1/1.</text>
</comment>
<protein>
    <recommendedName>
        <fullName evidence="3">O-succinylhomoserine sulfhydrylase</fullName>
        <shortName evidence="3">OSH sulfhydrylase</shortName>
        <shortName evidence="3">OSHS sulfhydrylase</shortName>
        <ecNumber evidence="3">2.5.1.-</ecNumber>
    </recommendedName>
</protein>
<evidence type="ECO:0000313" key="6">
    <source>
        <dbReference type="EMBL" id="SDF53947.1"/>
    </source>
</evidence>
<dbReference type="SUPFAM" id="SSF53383">
    <property type="entry name" value="PLP-dependent transferases"/>
    <property type="match status" value="1"/>
</dbReference>
<dbReference type="PANTHER" id="PTHR11808">
    <property type="entry name" value="TRANS-SULFURATION ENZYME FAMILY MEMBER"/>
    <property type="match status" value="1"/>
</dbReference>
<dbReference type="InterPro" id="IPR015421">
    <property type="entry name" value="PyrdxlP-dep_Trfase_major"/>
</dbReference>
<comment type="cofactor">
    <cofactor evidence="1 3 5">
        <name>pyridoxal 5'-phosphate</name>
        <dbReference type="ChEBI" id="CHEBI:597326"/>
    </cofactor>
</comment>
<evidence type="ECO:0000256" key="2">
    <source>
        <dbReference type="ARBA" id="ARBA00022898"/>
    </source>
</evidence>